<gene>
    <name evidence="2" type="ORF">ACFQGH_06590</name>
</gene>
<keyword evidence="3" id="KW-1185">Reference proteome</keyword>
<dbReference type="RefSeq" id="WP_340603381.1">
    <property type="nucleotide sequence ID" value="NZ_JBBMXV010000002.1"/>
</dbReference>
<protein>
    <submittedName>
        <fullName evidence="2">Uncharacterized protein</fullName>
    </submittedName>
</protein>
<feature type="transmembrane region" description="Helical" evidence="1">
    <location>
        <begin position="7"/>
        <end position="24"/>
    </location>
</feature>
<organism evidence="2 3">
    <name type="scientific">Halalkalicoccus tibetensis</name>
    <dbReference type="NCBI Taxonomy" id="175632"/>
    <lineage>
        <taxon>Archaea</taxon>
        <taxon>Methanobacteriati</taxon>
        <taxon>Methanobacteriota</taxon>
        <taxon>Stenosarchaea group</taxon>
        <taxon>Halobacteria</taxon>
        <taxon>Halobacteriales</taxon>
        <taxon>Halococcaceae</taxon>
        <taxon>Halalkalicoccus</taxon>
    </lineage>
</organism>
<evidence type="ECO:0000313" key="3">
    <source>
        <dbReference type="Proteomes" id="UP001596312"/>
    </source>
</evidence>
<keyword evidence="1" id="KW-0812">Transmembrane</keyword>
<proteinExistence type="predicted"/>
<reference evidence="2 3" key="1">
    <citation type="journal article" date="2019" name="Int. J. Syst. Evol. Microbiol.">
        <title>The Global Catalogue of Microorganisms (GCM) 10K type strain sequencing project: providing services to taxonomists for standard genome sequencing and annotation.</title>
        <authorList>
            <consortium name="The Broad Institute Genomics Platform"/>
            <consortium name="The Broad Institute Genome Sequencing Center for Infectious Disease"/>
            <person name="Wu L."/>
            <person name="Ma J."/>
        </authorList>
    </citation>
    <scope>NUCLEOTIDE SEQUENCE [LARGE SCALE GENOMIC DNA]</scope>
    <source>
        <strain evidence="2 3">CGMCC 1.3240</strain>
    </source>
</reference>
<sequence>MDRETKWGIGFVVIGLGALILLSLDESLLSPPGSDAVNPRRTDRIGVLGALALTELGAYTLVSSD</sequence>
<dbReference type="AlphaFoldDB" id="A0ABD5V1P1"/>
<keyword evidence="1" id="KW-1133">Transmembrane helix</keyword>
<evidence type="ECO:0000256" key="1">
    <source>
        <dbReference type="SAM" id="Phobius"/>
    </source>
</evidence>
<keyword evidence="1" id="KW-0472">Membrane</keyword>
<name>A0ABD5V1P1_9EURY</name>
<comment type="caution">
    <text evidence="2">The sequence shown here is derived from an EMBL/GenBank/DDBJ whole genome shotgun (WGS) entry which is preliminary data.</text>
</comment>
<dbReference type="EMBL" id="JBHSXQ010000002">
    <property type="protein sequence ID" value="MFC6904866.1"/>
    <property type="molecule type" value="Genomic_DNA"/>
</dbReference>
<dbReference type="Proteomes" id="UP001596312">
    <property type="component" value="Unassembled WGS sequence"/>
</dbReference>
<evidence type="ECO:0000313" key="2">
    <source>
        <dbReference type="EMBL" id="MFC6904866.1"/>
    </source>
</evidence>
<accession>A0ABD5V1P1</accession>